<dbReference type="EMBL" id="QJPH01000225">
    <property type="protein sequence ID" value="PZN82342.1"/>
    <property type="molecule type" value="Genomic_DNA"/>
</dbReference>
<evidence type="ECO:0000313" key="2">
    <source>
        <dbReference type="Proteomes" id="UP000249396"/>
    </source>
</evidence>
<proteinExistence type="predicted"/>
<dbReference type="Pfam" id="PF11848">
    <property type="entry name" value="DUF3368"/>
    <property type="match status" value="1"/>
</dbReference>
<evidence type="ECO:0000313" key="1">
    <source>
        <dbReference type="EMBL" id="PZN82342.1"/>
    </source>
</evidence>
<gene>
    <name evidence="1" type="ORF">DM484_06530</name>
</gene>
<dbReference type="AlphaFoldDB" id="A0A2W4RER6"/>
<protein>
    <submittedName>
        <fullName evidence="1">DUF3368 domain-containing protein</fullName>
    </submittedName>
</protein>
<dbReference type="InterPro" id="IPR021799">
    <property type="entry name" value="PIN-like_prokaryotic"/>
</dbReference>
<organism evidence="1 2">
    <name type="scientific">Candidatus Methylumidiphilus alinenensis</name>
    <dbReference type="NCBI Taxonomy" id="2202197"/>
    <lineage>
        <taxon>Bacteria</taxon>
        <taxon>Pseudomonadati</taxon>
        <taxon>Pseudomonadota</taxon>
        <taxon>Gammaproteobacteria</taxon>
        <taxon>Methylococcales</taxon>
        <taxon>Candidatus Methylumidiphilus</taxon>
    </lineage>
</organism>
<sequence>MTKTWVVNSSPTILLGKIQQLNLLTVLCTQLVILQAVADEINDGPIYDPARLWLASSGRCFIRPDVSIPNIVATWDLGAGETQVLSWCLSNPACEAVLDDGAARRCAKTLGIPMTGTLGVLMRAKKKSQIAALTPLVEQLVQNGFRIDPQTLEYVLDWSNEGG</sequence>
<dbReference type="PANTHER" id="PTHR39550:SF1">
    <property type="entry name" value="SLL0658 PROTEIN"/>
    <property type="match status" value="1"/>
</dbReference>
<comment type="caution">
    <text evidence="1">The sequence shown here is derived from an EMBL/GenBank/DDBJ whole genome shotgun (WGS) entry which is preliminary data.</text>
</comment>
<dbReference type="Proteomes" id="UP000249396">
    <property type="component" value="Unassembled WGS sequence"/>
</dbReference>
<dbReference type="PANTHER" id="PTHR39550">
    <property type="entry name" value="SLL0658 PROTEIN"/>
    <property type="match status" value="1"/>
</dbReference>
<reference evidence="1 2" key="1">
    <citation type="journal article" date="2018" name="Aquat. Microb. Ecol.">
        <title>Gammaproteobacterial methanotrophs dominate.</title>
        <authorList>
            <person name="Rissanen A.J."/>
            <person name="Saarenheimo J."/>
            <person name="Tiirola M."/>
            <person name="Peura S."/>
            <person name="Aalto S.L."/>
            <person name="Karvinen A."/>
            <person name="Nykanen H."/>
        </authorList>
    </citation>
    <scope>NUCLEOTIDE SEQUENCE [LARGE SCALE GENOMIC DNA]</scope>
    <source>
        <strain evidence="1">AMbin10</strain>
    </source>
</reference>
<accession>A0A2W4RER6</accession>
<name>A0A2W4RER6_9GAMM</name>